<proteinExistence type="inferred from homology"/>
<dbReference type="Gene3D" id="3.30.420.10">
    <property type="entry name" value="Ribonuclease H-like superfamily/Ribonuclease H"/>
    <property type="match status" value="1"/>
</dbReference>
<feature type="compositionally biased region" description="Polar residues" evidence="5">
    <location>
        <begin position="99"/>
        <end position="118"/>
    </location>
</feature>
<comment type="caution">
    <text evidence="7">The sequence shown here is derived from an EMBL/GenBank/DDBJ whole genome shotgun (WGS) entry which is preliminary data.</text>
</comment>
<dbReference type="SUPFAM" id="SSF53098">
    <property type="entry name" value="Ribonuclease H-like"/>
    <property type="match status" value="1"/>
</dbReference>
<feature type="region of interest" description="Disordered" evidence="5">
    <location>
        <begin position="50"/>
        <end position="167"/>
    </location>
</feature>
<protein>
    <recommendedName>
        <fullName evidence="6">Exonuclease domain-containing protein</fullName>
    </recommendedName>
</protein>
<keyword evidence="2" id="KW-0540">Nuclease</keyword>
<evidence type="ECO:0000256" key="5">
    <source>
        <dbReference type="SAM" id="MobiDB-lite"/>
    </source>
</evidence>
<name>A0A2B7X1C3_9EURO</name>
<organism evidence="7 8">
    <name type="scientific">Helicocarpus griseus UAMH5409</name>
    <dbReference type="NCBI Taxonomy" id="1447875"/>
    <lineage>
        <taxon>Eukaryota</taxon>
        <taxon>Fungi</taxon>
        <taxon>Dikarya</taxon>
        <taxon>Ascomycota</taxon>
        <taxon>Pezizomycotina</taxon>
        <taxon>Eurotiomycetes</taxon>
        <taxon>Eurotiomycetidae</taxon>
        <taxon>Onygenales</taxon>
        <taxon>Ajellomycetaceae</taxon>
        <taxon>Helicocarpus</taxon>
    </lineage>
</organism>
<gene>
    <name evidence="7" type="ORF">AJ79_07587</name>
</gene>
<dbReference type="PANTHER" id="PTHR12801">
    <property type="entry name" value="RNA EXONUCLEASE REXO1 / RECO3 FAMILY MEMBER-RELATED"/>
    <property type="match status" value="1"/>
</dbReference>
<feature type="domain" description="Exonuclease" evidence="6">
    <location>
        <begin position="439"/>
        <end position="625"/>
    </location>
</feature>
<dbReference type="InterPro" id="IPR036397">
    <property type="entry name" value="RNaseH_sf"/>
</dbReference>
<dbReference type="STRING" id="1447875.A0A2B7X1C3"/>
<evidence type="ECO:0000256" key="3">
    <source>
        <dbReference type="ARBA" id="ARBA00022801"/>
    </source>
</evidence>
<dbReference type="Proteomes" id="UP000223968">
    <property type="component" value="Unassembled WGS sequence"/>
</dbReference>
<dbReference type="PANTHER" id="PTHR12801:SF112">
    <property type="entry name" value="RNA EXONUCLEASE 3"/>
    <property type="match status" value="1"/>
</dbReference>
<dbReference type="OrthoDB" id="3996471at2759"/>
<dbReference type="GO" id="GO:0004527">
    <property type="term" value="F:exonuclease activity"/>
    <property type="evidence" value="ECO:0007669"/>
    <property type="project" value="UniProtKB-KW"/>
</dbReference>
<keyword evidence="8" id="KW-1185">Reference proteome</keyword>
<dbReference type="CDD" id="cd06145">
    <property type="entry name" value="REX1_like"/>
    <property type="match status" value="1"/>
</dbReference>
<feature type="compositionally biased region" description="Basic and acidic residues" evidence="5">
    <location>
        <begin position="84"/>
        <end position="96"/>
    </location>
</feature>
<accession>A0A2B7X1C3</accession>
<dbReference type="AlphaFoldDB" id="A0A2B7X1C3"/>
<dbReference type="InterPro" id="IPR034922">
    <property type="entry name" value="REX1-like_exo"/>
</dbReference>
<dbReference type="InterPro" id="IPR013520">
    <property type="entry name" value="Ribonucl_H"/>
</dbReference>
<dbReference type="InterPro" id="IPR012337">
    <property type="entry name" value="RNaseH-like_sf"/>
</dbReference>
<keyword evidence="3" id="KW-0378">Hydrolase</keyword>
<evidence type="ECO:0000313" key="7">
    <source>
        <dbReference type="EMBL" id="PGH02583.1"/>
    </source>
</evidence>
<dbReference type="GO" id="GO:0003676">
    <property type="term" value="F:nucleic acid binding"/>
    <property type="evidence" value="ECO:0007669"/>
    <property type="project" value="InterPro"/>
</dbReference>
<keyword evidence="4" id="KW-0269">Exonuclease</keyword>
<evidence type="ECO:0000259" key="6">
    <source>
        <dbReference type="SMART" id="SM00479"/>
    </source>
</evidence>
<dbReference type="GO" id="GO:0005634">
    <property type="term" value="C:nucleus"/>
    <property type="evidence" value="ECO:0007669"/>
    <property type="project" value="TreeGrafter"/>
</dbReference>
<dbReference type="SMART" id="SM00479">
    <property type="entry name" value="EXOIII"/>
    <property type="match status" value="1"/>
</dbReference>
<evidence type="ECO:0000256" key="4">
    <source>
        <dbReference type="ARBA" id="ARBA00022839"/>
    </source>
</evidence>
<evidence type="ECO:0000313" key="8">
    <source>
        <dbReference type="Proteomes" id="UP000223968"/>
    </source>
</evidence>
<reference evidence="7 8" key="1">
    <citation type="submission" date="2017-10" db="EMBL/GenBank/DDBJ databases">
        <title>Comparative genomics in systemic dimorphic fungi from Ajellomycetaceae.</title>
        <authorList>
            <person name="Munoz J.F."/>
            <person name="Mcewen J.G."/>
            <person name="Clay O.K."/>
            <person name="Cuomo C.A."/>
        </authorList>
    </citation>
    <scope>NUCLEOTIDE SEQUENCE [LARGE SCALE GENOMIC DNA]</scope>
    <source>
        <strain evidence="7 8">UAMH5409</strain>
    </source>
</reference>
<dbReference type="EMBL" id="PDNB01000157">
    <property type="protein sequence ID" value="PGH02583.1"/>
    <property type="molecule type" value="Genomic_DNA"/>
</dbReference>
<evidence type="ECO:0000256" key="2">
    <source>
        <dbReference type="ARBA" id="ARBA00022722"/>
    </source>
</evidence>
<evidence type="ECO:0000256" key="1">
    <source>
        <dbReference type="ARBA" id="ARBA00006357"/>
    </source>
</evidence>
<comment type="similarity">
    <text evidence="1">Belongs to the REXO1/REXO3 family.</text>
</comment>
<dbReference type="InterPro" id="IPR047021">
    <property type="entry name" value="REXO1/3/4-like"/>
</dbReference>
<sequence>MFNHLGLFKNVPCPEDDRCGLLNCIFLHADKDFAPVNVVPLVASTPAPETIAAAADEEPVRKRRRIDGATEARRPLSSSGVKDANPKAEDKEHEVVKGSQPTQQVSHENAQNLSSATKAVSPPPVPRRSTSETAQGRAPLTSSSDTAKPIPTPTKDRNALPQRQIKKEPLNPRHIARPPASHTVRMSILTKLHDAMVQLNKLVIKENDPSKKALVLSPDELVAMALDEEEKAAKENHSVYANVIKLRITKLRKMTREEWEKNVSTYIVKFTAPVEPKPKKPPVEEVETGLKPQEEIAVLSEMHASRDVLGKAGYVLAAPTNEEVETAELGAKAADGWEQCERCNGRFQVFPGRREDGILASGGPCTYHHSKPLRPQKKKTDHITGHKESYYPCCKETVGTSGGCTTAQWHVFKVSEVKRLAAVLQFKETPRQPNKPTPLPVCFDCEMGYTTLGLELIRLTAISWPEGKKLLDILVKPIGEVLDLNSRYSGVRPEHFANAIPHGISSTATKEKPSPEEIQPLPVVSSPSEARDLLFQLIQPETPLIGHALENDLNVCRIIHPTIIDTALLYRHPAGLPYRFGLRTLARNFLGRHIQTGGGEQGHDSMEDARATGDLVRVKVKETWKALQRAGYSFENGKLVAPPGKGVTLSADGGVLGKGAGLKRKEGE</sequence>